<dbReference type="PANTHER" id="PTHR30480:SF13">
    <property type="entry name" value="BETA-HEXOSAMINIDASE"/>
    <property type="match status" value="1"/>
</dbReference>
<dbReference type="SUPFAM" id="SSF51445">
    <property type="entry name" value="(Trans)glycosidases"/>
    <property type="match status" value="1"/>
</dbReference>
<evidence type="ECO:0000313" key="7">
    <source>
        <dbReference type="EMBL" id="MBP3964880.1"/>
    </source>
</evidence>
<gene>
    <name evidence="7" type="primary">nagZ</name>
    <name evidence="7" type="ORF">I8J30_19335</name>
</gene>
<dbReference type="Proteomes" id="UP000673394">
    <property type="component" value="Unassembled WGS sequence"/>
</dbReference>
<comment type="caution">
    <text evidence="7">The sequence shown here is derived from an EMBL/GenBank/DDBJ whole genome shotgun (WGS) entry which is preliminary data.</text>
</comment>
<dbReference type="InterPro" id="IPR036962">
    <property type="entry name" value="Glyco_hydro_3_N_sf"/>
</dbReference>
<evidence type="ECO:0000256" key="4">
    <source>
        <dbReference type="ARBA" id="ARBA00022801"/>
    </source>
</evidence>
<dbReference type="InterPro" id="IPR050226">
    <property type="entry name" value="NagZ_Beta-hexosaminidase"/>
</dbReference>
<comment type="similarity">
    <text evidence="2">Belongs to the glycosyl hydrolase 3 family.</text>
</comment>
<evidence type="ECO:0000256" key="2">
    <source>
        <dbReference type="ARBA" id="ARBA00005336"/>
    </source>
</evidence>
<reference evidence="7 8" key="1">
    <citation type="submission" date="2021-04" db="EMBL/GenBank/DDBJ databases">
        <title>Paenibacillus sp. DLE-14 whole genome sequence.</title>
        <authorList>
            <person name="Ham Y.J."/>
        </authorList>
    </citation>
    <scope>NUCLEOTIDE SEQUENCE [LARGE SCALE GENOMIC DNA]</scope>
    <source>
        <strain evidence="7 8">DLE-14</strain>
    </source>
</reference>
<keyword evidence="5 7" id="KW-0326">Glycosidase</keyword>
<dbReference type="Pfam" id="PF00933">
    <property type="entry name" value="Glyco_hydro_3"/>
    <property type="match status" value="1"/>
</dbReference>
<dbReference type="Gene3D" id="3.20.20.300">
    <property type="entry name" value="Glycoside hydrolase, family 3, N-terminal domain"/>
    <property type="match status" value="1"/>
</dbReference>
<protein>
    <recommendedName>
        <fullName evidence="3">beta-N-acetylhexosaminidase</fullName>
        <ecNumber evidence="3">3.2.1.52</ecNumber>
    </recommendedName>
</protein>
<evidence type="ECO:0000313" key="8">
    <source>
        <dbReference type="Proteomes" id="UP000673394"/>
    </source>
</evidence>
<organism evidence="7 8">
    <name type="scientific">Paenibacillus lignilyticus</name>
    <dbReference type="NCBI Taxonomy" id="1172615"/>
    <lineage>
        <taxon>Bacteria</taxon>
        <taxon>Bacillati</taxon>
        <taxon>Bacillota</taxon>
        <taxon>Bacilli</taxon>
        <taxon>Bacillales</taxon>
        <taxon>Paenibacillaceae</taxon>
        <taxon>Paenibacillus</taxon>
    </lineage>
</organism>
<feature type="domain" description="Glycoside hydrolase family 3 N-terminal" evidence="6">
    <location>
        <begin position="3"/>
        <end position="321"/>
    </location>
</feature>
<keyword evidence="8" id="KW-1185">Reference proteome</keyword>
<evidence type="ECO:0000256" key="1">
    <source>
        <dbReference type="ARBA" id="ARBA00001231"/>
    </source>
</evidence>
<dbReference type="EMBL" id="JAGKSP010000008">
    <property type="protein sequence ID" value="MBP3964880.1"/>
    <property type="molecule type" value="Genomic_DNA"/>
</dbReference>
<comment type="catalytic activity">
    <reaction evidence="1">
        <text>Hydrolysis of terminal non-reducing N-acetyl-D-hexosamine residues in N-acetyl-beta-D-hexosaminides.</text>
        <dbReference type="EC" id="3.2.1.52"/>
    </reaction>
</comment>
<dbReference type="EC" id="3.2.1.52" evidence="3"/>
<sequence>MSLDEKLGAMIIAGVDGTTGSQAAKRMIASQHVGGVIFYANNITTPKGVVAYVNQLKAWNKGNVSPLIISVDQEGGRVSRLPGLVKLPTAKAIGDTGNSAYAAKIGSILGEASKKMGFNVDFAPVLDINSNPKNPVIGDRSYGSTPKLVTKMGIAAMEAIEKEGVIPVVKHFPGHGDTSVDSHLELPVVGKSEAALKAFEWVPFQEAINEGVDAVMIAHILYPKVDAKVPASLSKRVITDELRGELGYEGVVMTDDLTMGAIAKNYGMGEAAVMTVKAGSDILLVAHEYKNVDIILAALKKSVNSGDITVERIDESVKRILILKKKYELTDEKTPATPNLDALNAAIQKAAAVY</sequence>
<proteinExistence type="inferred from homology"/>
<dbReference type="InterPro" id="IPR001764">
    <property type="entry name" value="Glyco_hydro_3_N"/>
</dbReference>
<dbReference type="GO" id="GO:0004563">
    <property type="term" value="F:beta-N-acetylhexosaminidase activity"/>
    <property type="evidence" value="ECO:0007669"/>
    <property type="project" value="UniProtKB-EC"/>
</dbReference>
<evidence type="ECO:0000259" key="6">
    <source>
        <dbReference type="Pfam" id="PF00933"/>
    </source>
</evidence>
<evidence type="ECO:0000256" key="3">
    <source>
        <dbReference type="ARBA" id="ARBA00012663"/>
    </source>
</evidence>
<dbReference type="NCBIfam" id="NF003740">
    <property type="entry name" value="PRK05337.1"/>
    <property type="match status" value="1"/>
</dbReference>
<evidence type="ECO:0000256" key="5">
    <source>
        <dbReference type="ARBA" id="ARBA00023295"/>
    </source>
</evidence>
<keyword evidence="4 7" id="KW-0378">Hydrolase</keyword>
<dbReference type="InterPro" id="IPR017853">
    <property type="entry name" value="GH"/>
</dbReference>
<accession>A0ABS5CGC0</accession>
<dbReference type="PANTHER" id="PTHR30480">
    <property type="entry name" value="BETA-HEXOSAMINIDASE-RELATED"/>
    <property type="match status" value="1"/>
</dbReference>
<name>A0ABS5CGC0_9BACL</name>